<dbReference type="RefSeq" id="XP_011131525.1">
    <property type="nucleotide sequence ID" value="XM_011133223.1"/>
</dbReference>
<organism evidence="1 2">
    <name type="scientific">Gregarina niphandrodes</name>
    <name type="common">Septate eugregarine</name>
    <dbReference type="NCBI Taxonomy" id="110365"/>
    <lineage>
        <taxon>Eukaryota</taxon>
        <taxon>Sar</taxon>
        <taxon>Alveolata</taxon>
        <taxon>Apicomplexa</taxon>
        <taxon>Conoidasida</taxon>
        <taxon>Gregarinasina</taxon>
        <taxon>Eugregarinorida</taxon>
        <taxon>Gregarinidae</taxon>
        <taxon>Gregarina</taxon>
    </lineage>
</organism>
<protein>
    <submittedName>
        <fullName evidence="1">Uncharacterized protein</fullName>
    </submittedName>
</protein>
<reference evidence="1" key="1">
    <citation type="submission" date="2013-12" db="EMBL/GenBank/DDBJ databases">
        <authorList>
            <person name="Omoto C.K."/>
            <person name="Sibley D."/>
            <person name="Venepally P."/>
            <person name="Hadjithomas M."/>
            <person name="Karamycheva S."/>
            <person name="Brunk B."/>
            <person name="Roos D."/>
            <person name="Caler E."/>
            <person name="Lorenzi H."/>
        </authorList>
    </citation>
    <scope>NUCLEOTIDE SEQUENCE</scope>
</reference>
<sequence length="249" mass="27708">MRSPQAVPSSGGITAALASVWVPLGVDDEWVDMVSILGQFINRPEAFETCISSNFVEGLTLLRDMPDKVVGWATRCSPELPGWSTEELRQVIVSNQAFRVHLYRAVADCLFSIHAVTERHPESCGVPEVLRQRLRKWARMLIEGGQYPAPSATNVTDFQGLEFSLVAAMRLPITNEFTKKTHTFIIPSFEPRAISNSSPTNPELPLALQIIEKALAHHSRNEAVGLVITRSFEDGRMTCVRSTEWEDCS</sequence>
<name>A0A023B3J1_GRENI</name>
<accession>A0A023B3J1</accession>
<gene>
    <name evidence="1" type="ORF">GNI_111490</name>
</gene>
<evidence type="ECO:0000313" key="1">
    <source>
        <dbReference type="EMBL" id="EZG55539.1"/>
    </source>
</evidence>
<dbReference type="EMBL" id="AFNH02000832">
    <property type="protein sequence ID" value="EZG55539.1"/>
    <property type="molecule type" value="Genomic_DNA"/>
</dbReference>
<dbReference type="VEuPathDB" id="CryptoDB:GNI_111490"/>
<dbReference type="AlphaFoldDB" id="A0A023B3J1"/>
<dbReference type="Proteomes" id="UP000019763">
    <property type="component" value="Unassembled WGS sequence"/>
</dbReference>
<evidence type="ECO:0000313" key="2">
    <source>
        <dbReference type="Proteomes" id="UP000019763"/>
    </source>
</evidence>
<dbReference type="GeneID" id="22913945"/>
<keyword evidence="2" id="KW-1185">Reference proteome</keyword>
<comment type="caution">
    <text evidence="1">The sequence shown here is derived from an EMBL/GenBank/DDBJ whole genome shotgun (WGS) entry which is preliminary data.</text>
</comment>
<proteinExistence type="predicted"/>